<dbReference type="EMBL" id="CABVQC010000021">
    <property type="protein sequence ID" value="VWB74862.1"/>
    <property type="molecule type" value="Genomic_DNA"/>
</dbReference>
<sequence>MPQAAALANLVNQTPIDQLIFGMYSSIWIQVKAGSYTVSGRSKGDDAVGSLPDAGAPTLVNDLDGVLGGAETVDVQVGGAAYGITKMTIVGGTEYTMTEHARIPPAARGVPTVVI</sequence>
<proteinExistence type="predicted"/>
<dbReference type="Proteomes" id="UP000494261">
    <property type="component" value="Unassembled WGS sequence"/>
</dbReference>
<accession>A0A6P2M7L3</accession>
<gene>
    <name evidence="1" type="ORF">BLA13014_03415</name>
</gene>
<reference evidence="1 2" key="1">
    <citation type="submission" date="2019-09" db="EMBL/GenBank/DDBJ databases">
        <authorList>
            <person name="Depoorter E."/>
        </authorList>
    </citation>
    <scope>NUCLEOTIDE SEQUENCE [LARGE SCALE GENOMIC DNA]</scope>
    <source>
        <strain evidence="1">LMG 13014</strain>
    </source>
</reference>
<dbReference type="GeneID" id="99665062"/>
<organism evidence="1 2">
    <name type="scientific">Burkholderia aenigmatica</name>
    <dbReference type="NCBI Taxonomy" id="2015348"/>
    <lineage>
        <taxon>Bacteria</taxon>
        <taxon>Pseudomonadati</taxon>
        <taxon>Pseudomonadota</taxon>
        <taxon>Betaproteobacteria</taxon>
        <taxon>Burkholderiales</taxon>
        <taxon>Burkholderiaceae</taxon>
        <taxon>Burkholderia</taxon>
        <taxon>Burkholderia cepacia complex</taxon>
    </lineage>
</organism>
<dbReference type="RefSeq" id="WP_137962601.1">
    <property type="nucleotide sequence ID" value="NZ_CABVQC010000021.1"/>
</dbReference>
<evidence type="ECO:0000313" key="2">
    <source>
        <dbReference type="Proteomes" id="UP000494261"/>
    </source>
</evidence>
<protein>
    <submittedName>
        <fullName evidence="1">Uncharacterized protein</fullName>
    </submittedName>
</protein>
<dbReference type="OrthoDB" id="9019362at2"/>
<evidence type="ECO:0000313" key="1">
    <source>
        <dbReference type="EMBL" id="VWB74862.1"/>
    </source>
</evidence>
<name>A0A6P2M7L3_9BURK</name>
<dbReference type="AlphaFoldDB" id="A0A6P2M7L3"/>